<sequence>MAYERFSYVYDRLMEDMPYEEWLQFARQCWDKYGTPRTVVDLGCGTGSLAIPLAKLGHEVIGIDLSGDMLTIAQQKADTAQREAPFAKGGKLTLLQQDIREWTIGKPADAVVSFCDCLNYLLEPDDLADAFRQTYAGLAPGGIFAFDMHTPYQLQSYWESQPFMLNEDDVAYIWTCDFDSERCEIEHELTVFVKEDEGAKRESAGERFIRVDETHRQRAYPLDQVTLLLKAAGFHDISVYADFLWKKPTEDTQRAFFVAVKK</sequence>
<dbReference type="InterPro" id="IPR041698">
    <property type="entry name" value="Methyltransf_25"/>
</dbReference>
<dbReference type="PANTHER" id="PTHR43861">
    <property type="entry name" value="TRANS-ACONITATE 2-METHYLTRANSFERASE-RELATED"/>
    <property type="match status" value="1"/>
</dbReference>
<dbReference type="PANTHER" id="PTHR43861:SF1">
    <property type="entry name" value="TRANS-ACONITATE 2-METHYLTRANSFERASE"/>
    <property type="match status" value="1"/>
</dbReference>
<evidence type="ECO:0000313" key="5">
    <source>
        <dbReference type="Proteomes" id="UP000450917"/>
    </source>
</evidence>
<evidence type="ECO:0000313" key="4">
    <source>
        <dbReference type="EMBL" id="MUG69520.1"/>
    </source>
</evidence>
<feature type="domain" description="Methyltransferase" evidence="3">
    <location>
        <begin position="39"/>
        <end position="142"/>
    </location>
</feature>
<keyword evidence="1 4" id="KW-0489">Methyltransferase</keyword>
<accession>A0A7X3CQD1</accession>
<gene>
    <name evidence="4" type="ORF">GNP93_02400</name>
</gene>
<evidence type="ECO:0000259" key="3">
    <source>
        <dbReference type="Pfam" id="PF13649"/>
    </source>
</evidence>
<protein>
    <submittedName>
        <fullName evidence="4">Methyltransferase domain-containing protein</fullName>
    </submittedName>
</protein>
<keyword evidence="2 4" id="KW-0808">Transferase</keyword>
<name>A0A7X3CQD1_9BACL</name>
<reference evidence="4 5" key="1">
    <citation type="submission" date="2019-11" db="EMBL/GenBank/DDBJ databases">
        <title>Draft genome sequences of five Paenibacillus species of dairy origin.</title>
        <authorList>
            <person name="Olajide A.M."/>
            <person name="Chen S."/>
            <person name="Lapointe G."/>
        </authorList>
    </citation>
    <scope>NUCLEOTIDE SEQUENCE [LARGE SCALE GENOMIC DNA]</scope>
    <source>
        <strain evidence="4 5">2CS3</strain>
    </source>
</reference>
<evidence type="ECO:0000256" key="1">
    <source>
        <dbReference type="ARBA" id="ARBA00022603"/>
    </source>
</evidence>
<dbReference type="InterPro" id="IPR029063">
    <property type="entry name" value="SAM-dependent_MTases_sf"/>
</dbReference>
<dbReference type="RefSeq" id="WP_127607045.1">
    <property type="nucleotide sequence ID" value="NZ_JARTHJ010000345.1"/>
</dbReference>
<dbReference type="CDD" id="cd02440">
    <property type="entry name" value="AdoMet_MTases"/>
    <property type="match status" value="1"/>
</dbReference>
<dbReference type="Gene3D" id="2.20.25.110">
    <property type="entry name" value="S-adenosyl-L-methionine-dependent methyltransferases"/>
    <property type="match status" value="1"/>
</dbReference>
<dbReference type="EMBL" id="WNZX01000001">
    <property type="protein sequence ID" value="MUG69520.1"/>
    <property type="molecule type" value="Genomic_DNA"/>
</dbReference>
<comment type="caution">
    <text evidence="4">The sequence shown here is derived from an EMBL/GenBank/DDBJ whole genome shotgun (WGS) entry which is preliminary data.</text>
</comment>
<dbReference type="GO" id="GO:0032259">
    <property type="term" value="P:methylation"/>
    <property type="evidence" value="ECO:0007669"/>
    <property type="project" value="UniProtKB-KW"/>
</dbReference>
<dbReference type="SUPFAM" id="SSF53335">
    <property type="entry name" value="S-adenosyl-L-methionine-dependent methyltransferases"/>
    <property type="match status" value="1"/>
</dbReference>
<dbReference type="Gene3D" id="3.40.50.150">
    <property type="entry name" value="Vaccinia Virus protein VP39"/>
    <property type="match status" value="1"/>
</dbReference>
<dbReference type="GO" id="GO:0008168">
    <property type="term" value="F:methyltransferase activity"/>
    <property type="evidence" value="ECO:0007669"/>
    <property type="project" value="UniProtKB-KW"/>
</dbReference>
<dbReference type="Pfam" id="PF13649">
    <property type="entry name" value="Methyltransf_25"/>
    <property type="match status" value="1"/>
</dbReference>
<dbReference type="AlphaFoldDB" id="A0A7X3CQD1"/>
<evidence type="ECO:0000256" key="2">
    <source>
        <dbReference type="ARBA" id="ARBA00022679"/>
    </source>
</evidence>
<organism evidence="4 5">
    <name type="scientific">Paenibacillus validus</name>
    <dbReference type="NCBI Taxonomy" id="44253"/>
    <lineage>
        <taxon>Bacteria</taxon>
        <taxon>Bacillati</taxon>
        <taxon>Bacillota</taxon>
        <taxon>Bacilli</taxon>
        <taxon>Bacillales</taxon>
        <taxon>Paenibacillaceae</taxon>
        <taxon>Paenibacillus</taxon>
    </lineage>
</organism>
<keyword evidence="5" id="KW-1185">Reference proteome</keyword>
<dbReference type="Proteomes" id="UP000450917">
    <property type="component" value="Unassembled WGS sequence"/>
</dbReference>
<proteinExistence type="predicted"/>